<keyword evidence="6" id="KW-1185">Reference proteome</keyword>
<dbReference type="AlphaFoldDB" id="A0A542UJ24"/>
<dbReference type="PROSITE" id="PS51462">
    <property type="entry name" value="NUDIX"/>
    <property type="match status" value="3"/>
</dbReference>
<evidence type="ECO:0000259" key="4">
    <source>
        <dbReference type="PROSITE" id="PS51462"/>
    </source>
</evidence>
<dbReference type="Gene3D" id="3.90.79.10">
    <property type="entry name" value="Nucleoside Triphosphate Pyrophosphohydrolase"/>
    <property type="match status" value="3"/>
</dbReference>
<organism evidence="5 6">
    <name type="scientific">Streptomyces puniciscabiei</name>
    <dbReference type="NCBI Taxonomy" id="164348"/>
    <lineage>
        <taxon>Bacteria</taxon>
        <taxon>Bacillati</taxon>
        <taxon>Actinomycetota</taxon>
        <taxon>Actinomycetes</taxon>
        <taxon>Kitasatosporales</taxon>
        <taxon>Streptomycetaceae</taxon>
        <taxon>Streptomyces</taxon>
    </lineage>
</organism>
<evidence type="ECO:0000256" key="3">
    <source>
        <dbReference type="SAM" id="MobiDB-lite"/>
    </source>
</evidence>
<feature type="domain" description="Nudix hydrolase" evidence="4">
    <location>
        <begin position="46"/>
        <end position="190"/>
    </location>
</feature>
<dbReference type="Pfam" id="PF00293">
    <property type="entry name" value="NUDIX"/>
    <property type="match status" value="3"/>
</dbReference>
<dbReference type="CDD" id="cd03674">
    <property type="entry name" value="NUDIX_Hydrolase"/>
    <property type="match status" value="1"/>
</dbReference>
<gene>
    <name evidence="5" type="ORF">FB563_4134</name>
</gene>
<dbReference type="GO" id="GO:0016787">
    <property type="term" value="F:hydrolase activity"/>
    <property type="evidence" value="ECO:0007669"/>
    <property type="project" value="UniProtKB-KW"/>
</dbReference>
<feature type="domain" description="Nudix hydrolase" evidence="4">
    <location>
        <begin position="190"/>
        <end position="323"/>
    </location>
</feature>
<dbReference type="PANTHER" id="PTHR43046:SF14">
    <property type="entry name" value="MUTT_NUDIX FAMILY PROTEIN"/>
    <property type="match status" value="1"/>
</dbReference>
<dbReference type="PANTHER" id="PTHR43046">
    <property type="entry name" value="GDP-MANNOSE MANNOSYL HYDROLASE"/>
    <property type="match status" value="1"/>
</dbReference>
<dbReference type="InterPro" id="IPR015797">
    <property type="entry name" value="NUDIX_hydrolase-like_dom_sf"/>
</dbReference>
<evidence type="ECO:0000256" key="1">
    <source>
        <dbReference type="ARBA" id="ARBA00001946"/>
    </source>
</evidence>
<name>A0A542UJ24_9ACTN</name>
<comment type="caution">
    <text evidence="5">The sequence shown here is derived from an EMBL/GenBank/DDBJ whole genome shotgun (WGS) entry which is preliminary data.</text>
</comment>
<evidence type="ECO:0000256" key="2">
    <source>
        <dbReference type="ARBA" id="ARBA00022801"/>
    </source>
</evidence>
<comment type="cofactor">
    <cofactor evidence="1">
        <name>Mg(2+)</name>
        <dbReference type="ChEBI" id="CHEBI:18420"/>
    </cofactor>
</comment>
<feature type="region of interest" description="Disordered" evidence="3">
    <location>
        <begin position="321"/>
        <end position="350"/>
    </location>
</feature>
<dbReference type="InterPro" id="IPR000086">
    <property type="entry name" value="NUDIX_hydrolase_dom"/>
</dbReference>
<keyword evidence="2" id="KW-0378">Hydrolase</keyword>
<accession>A0A542UJ24</accession>
<dbReference type="EMBL" id="VFNX01000001">
    <property type="protein sequence ID" value="TQK99080.1"/>
    <property type="molecule type" value="Genomic_DNA"/>
</dbReference>
<feature type="domain" description="Nudix hydrolase" evidence="4">
    <location>
        <begin position="354"/>
        <end position="486"/>
    </location>
</feature>
<proteinExistence type="predicted"/>
<evidence type="ECO:0000313" key="6">
    <source>
        <dbReference type="Proteomes" id="UP000318103"/>
    </source>
</evidence>
<dbReference type="RefSeq" id="WP_055705398.1">
    <property type="nucleotide sequence ID" value="NZ_JBPJFI010000001.1"/>
</dbReference>
<dbReference type="STRING" id="164348.BFF78_36295"/>
<dbReference type="SUPFAM" id="SSF55811">
    <property type="entry name" value="Nudix"/>
    <property type="match status" value="3"/>
</dbReference>
<dbReference type="OrthoDB" id="21568at2"/>
<dbReference type="Proteomes" id="UP000318103">
    <property type="component" value="Unassembled WGS sequence"/>
</dbReference>
<dbReference type="CDD" id="cd04683">
    <property type="entry name" value="NUDIX_Hydrolase"/>
    <property type="match status" value="1"/>
</dbReference>
<reference evidence="5 6" key="1">
    <citation type="submission" date="2019-06" db="EMBL/GenBank/DDBJ databases">
        <title>Sequencing the genomes of 1000 actinobacteria strains.</title>
        <authorList>
            <person name="Klenk H.-P."/>
        </authorList>
    </citation>
    <scope>NUCLEOTIDE SEQUENCE [LARGE SCALE GENOMIC DNA]</scope>
    <source>
        <strain evidence="5 6">DSM 41929</strain>
    </source>
</reference>
<protein>
    <submittedName>
        <fullName evidence="5">ADP-ribose pyrophosphatase YjhB (NUDIX family)</fullName>
    </submittedName>
</protein>
<sequence length="496" mass="54681">MPLSHDHIRTTVETYLARHPHERPQLGGLLEALKRPTSIASRSTFSGHVTCGAIVVDQLGRVLHVLHLASGKVLPPGGHAEPEDESLAGTALRELHEETGISAQAVAPWPGYETVPFDIDIHDIDARPSKGEPGHQHFDLRFLFRLHTATEVPVVLQEEEVGGIEWRPVDRVYSSSLREKLLKLTPGVEPETANASALIYNDRGEYLLHLRDYFPGQIWEPGMWSLLGGGREPQDATLEHTVRRELDEEAGLHIADLTPFGIEEATDDVGATVPIAIYAGRWNGDPRELHLTEGVMLAWFAPDDLHRLRIAPTTSALVRRHAASRPAGASCTASQTGTASDDERGPASPHGTVLNVIGVHLYLERPDGTVLLGLRHPDSAFAPSTWHVLAGHCEQESAITCLIREAREEAGLQIEPQDVELVHVVHHIDNAGDQPRMGLFFRARTWTGEPELREPDKCTQWTFWDPAALPEDLVPYTRVVIEGIRAGRLCSETGWA</sequence>
<evidence type="ECO:0000313" key="5">
    <source>
        <dbReference type="EMBL" id="TQK99080.1"/>
    </source>
</evidence>